<gene>
    <name evidence="1" type="ORF">THF1A12_300002</name>
</gene>
<evidence type="ECO:0000313" key="1">
    <source>
        <dbReference type="EMBL" id="CAH1596469.1"/>
    </source>
</evidence>
<evidence type="ECO:0000313" key="2">
    <source>
        <dbReference type="Proteomes" id="UP001295462"/>
    </source>
</evidence>
<dbReference type="AlphaFoldDB" id="A0AAU9QNK2"/>
<accession>A0AAU9QNK2</accession>
<organism evidence="1 2">
    <name type="scientific">Vibrio jasicida</name>
    <dbReference type="NCBI Taxonomy" id="766224"/>
    <lineage>
        <taxon>Bacteria</taxon>
        <taxon>Pseudomonadati</taxon>
        <taxon>Pseudomonadota</taxon>
        <taxon>Gammaproteobacteria</taxon>
        <taxon>Vibrionales</taxon>
        <taxon>Vibrionaceae</taxon>
        <taxon>Vibrio</taxon>
    </lineage>
</organism>
<protein>
    <submittedName>
        <fullName evidence="1">Uncharacterized protein</fullName>
    </submittedName>
</protein>
<sequence length="42" mass="4927">MYDRSTLKIQFYYECKSDPVNNSVEELYFKETSAASLSQFGH</sequence>
<dbReference type="Proteomes" id="UP001295462">
    <property type="component" value="Unassembled WGS sequence"/>
</dbReference>
<reference evidence="1" key="1">
    <citation type="submission" date="2022-01" db="EMBL/GenBank/DDBJ databases">
        <authorList>
            <person name="Lagorce A."/>
        </authorList>
    </citation>
    <scope>NUCLEOTIDE SEQUENCE</scope>
    <source>
        <strain evidence="1">Th15_F1_A12</strain>
    </source>
</reference>
<comment type="caution">
    <text evidence="1">The sequence shown here is derived from an EMBL/GenBank/DDBJ whole genome shotgun (WGS) entry which is preliminary data.</text>
</comment>
<proteinExistence type="predicted"/>
<name>A0AAU9QNK2_9VIBR</name>
<dbReference type="EMBL" id="CAKMUD010000084">
    <property type="protein sequence ID" value="CAH1596469.1"/>
    <property type="molecule type" value="Genomic_DNA"/>
</dbReference>